<evidence type="ECO:0000313" key="8">
    <source>
        <dbReference type="EMBL" id="SKC63256.1"/>
    </source>
</evidence>
<protein>
    <submittedName>
        <fullName evidence="8">Outer membrane protein TolC</fullName>
    </submittedName>
</protein>
<dbReference type="SUPFAM" id="SSF56954">
    <property type="entry name" value="Outer membrane efflux proteins (OEP)"/>
    <property type="match status" value="2"/>
</dbReference>
<name>A0A1T5KHK9_9BACT</name>
<keyword evidence="7" id="KW-0998">Cell outer membrane</keyword>
<dbReference type="GO" id="GO:1990281">
    <property type="term" value="C:efflux pump complex"/>
    <property type="evidence" value="ECO:0007669"/>
    <property type="project" value="TreeGrafter"/>
</dbReference>
<dbReference type="Pfam" id="PF02321">
    <property type="entry name" value="OEP"/>
    <property type="match status" value="1"/>
</dbReference>
<dbReference type="Proteomes" id="UP000190961">
    <property type="component" value="Unassembled WGS sequence"/>
</dbReference>
<proteinExistence type="inferred from homology"/>
<evidence type="ECO:0000256" key="7">
    <source>
        <dbReference type="ARBA" id="ARBA00023237"/>
    </source>
</evidence>
<dbReference type="PANTHER" id="PTHR30026:SF20">
    <property type="entry name" value="OUTER MEMBRANE PROTEIN TOLC"/>
    <property type="match status" value="1"/>
</dbReference>
<dbReference type="InterPro" id="IPR051906">
    <property type="entry name" value="TolC-like"/>
</dbReference>
<sequence length="482" mass="55621">MKNILLIILFSIYYTGLWAQQQNDSIFVLPDTVRPVTLENFYQLITRYHPVVKQTDLLSQVAKQEIRLARGSFDPKIESEFLLKHYDGTEYYRLFNGGVKFPTASPLTPTIGMERNTGERLNPEHYISGDYNYQQLYAGISLPLGQGLFTDERRTALRQAELFEAMMEAEQVKLINKLLLEAAKDYWQWYYSYYNYRLAARTTAVAQEIFRRVKMNFEGGELSGMDTVQASITFLERAVNMQEALLALKNSTIKVSTYLWDSTMNPVDLSLEHAPVVPAESVVLSGAILEELTSEAKVNHPELRKLNIKLQQLELDRRLAAEYMKPRLNVSYYMLNQPFNPEGIASSFSWDDNYKLGVDFSIPLFLRKERAKIAQTRLKISNTTYDRDLTRRQIINDIQAAYNQLVNNGVVLGQQRAMVDNYNRLMNAELLNLQNGESDLFKINVQQEKLFNAQSKLIKIMAEYEKQKSVLYWSAGKRPLAQ</sequence>
<evidence type="ECO:0000256" key="1">
    <source>
        <dbReference type="ARBA" id="ARBA00004442"/>
    </source>
</evidence>
<dbReference type="STRING" id="688867.SAMN05660236_2204"/>
<comment type="similarity">
    <text evidence="2">Belongs to the outer membrane factor (OMF) (TC 1.B.17) family.</text>
</comment>
<dbReference type="EMBL" id="FUZU01000001">
    <property type="protein sequence ID" value="SKC63256.1"/>
    <property type="molecule type" value="Genomic_DNA"/>
</dbReference>
<dbReference type="GO" id="GO:0009279">
    <property type="term" value="C:cell outer membrane"/>
    <property type="evidence" value="ECO:0007669"/>
    <property type="project" value="UniProtKB-SubCell"/>
</dbReference>
<keyword evidence="3" id="KW-0813">Transport</keyword>
<reference evidence="8 9" key="1">
    <citation type="submission" date="2017-02" db="EMBL/GenBank/DDBJ databases">
        <authorList>
            <person name="Peterson S.W."/>
        </authorList>
    </citation>
    <scope>NUCLEOTIDE SEQUENCE [LARGE SCALE GENOMIC DNA]</scope>
    <source>
        <strain evidence="8 9">DSM 25262</strain>
    </source>
</reference>
<evidence type="ECO:0000256" key="5">
    <source>
        <dbReference type="ARBA" id="ARBA00022692"/>
    </source>
</evidence>
<organism evidence="8 9">
    <name type="scientific">Ohtaekwangia koreensis</name>
    <dbReference type="NCBI Taxonomy" id="688867"/>
    <lineage>
        <taxon>Bacteria</taxon>
        <taxon>Pseudomonadati</taxon>
        <taxon>Bacteroidota</taxon>
        <taxon>Cytophagia</taxon>
        <taxon>Cytophagales</taxon>
        <taxon>Fulvivirgaceae</taxon>
        <taxon>Ohtaekwangia</taxon>
    </lineage>
</organism>
<dbReference type="PANTHER" id="PTHR30026">
    <property type="entry name" value="OUTER MEMBRANE PROTEIN TOLC"/>
    <property type="match status" value="1"/>
</dbReference>
<comment type="subcellular location">
    <subcellularLocation>
        <location evidence="1">Cell outer membrane</location>
    </subcellularLocation>
</comment>
<dbReference type="RefSeq" id="WP_079686674.1">
    <property type="nucleotide sequence ID" value="NZ_FUZU01000001.1"/>
</dbReference>
<gene>
    <name evidence="8" type="ORF">SAMN05660236_2204</name>
</gene>
<evidence type="ECO:0000256" key="4">
    <source>
        <dbReference type="ARBA" id="ARBA00022452"/>
    </source>
</evidence>
<dbReference type="GO" id="GO:0015562">
    <property type="term" value="F:efflux transmembrane transporter activity"/>
    <property type="evidence" value="ECO:0007669"/>
    <property type="project" value="InterPro"/>
</dbReference>
<accession>A0A1T5KHK9</accession>
<dbReference type="AlphaFoldDB" id="A0A1T5KHK9"/>
<keyword evidence="5" id="KW-0812">Transmembrane</keyword>
<evidence type="ECO:0000256" key="6">
    <source>
        <dbReference type="ARBA" id="ARBA00023136"/>
    </source>
</evidence>
<dbReference type="GO" id="GO:0015288">
    <property type="term" value="F:porin activity"/>
    <property type="evidence" value="ECO:0007669"/>
    <property type="project" value="TreeGrafter"/>
</dbReference>
<dbReference type="OrthoDB" id="581172at2"/>
<keyword evidence="4" id="KW-1134">Transmembrane beta strand</keyword>
<keyword evidence="6" id="KW-0472">Membrane</keyword>
<evidence type="ECO:0000313" key="9">
    <source>
        <dbReference type="Proteomes" id="UP000190961"/>
    </source>
</evidence>
<keyword evidence="9" id="KW-1185">Reference proteome</keyword>
<evidence type="ECO:0000256" key="2">
    <source>
        <dbReference type="ARBA" id="ARBA00007613"/>
    </source>
</evidence>
<evidence type="ECO:0000256" key="3">
    <source>
        <dbReference type="ARBA" id="ARBA00022448"/>
    </source>
</evidence>
<dbReference type="InterPro" id="IPR003423">
    <property type="entry name" value="OMP_efflux"/>
</dbReference>
<dbReference type="Gene3D" id="1.20.1600.10">
    <property type="entry name" value="Outer membrane efflux proteins (OEP)"/>
    <property type="match status" value="1"/>
</dbReference>